<dbReference type="InterPro" id="IPR032675">
    <property type="entry name" value="LRR_dom_sf"/>
</dbReference>
<dbReference type="Proteomes" id="UP001165122">
    <property type="component" value="Unassembled WGS sequence"/>
</dbReference>
<comment type="caution">
    <text evidence="1">The sequence shown here is derived from an EMBL/GenBank/DDBJ whole genome shotgun (WGS) entry which is preliminary data.</text>
</comment>
<evidence type="ECO:0000313" key="1">
    <source>
        <dbReference type="EMBL" id="GMI15994.1"/>
    </source>
</evidence>
<accession>A0A9W7KYE5</accession>
<dbReference type="PANTHER" id="PTHR45661">
    <property type="entry name" value="SURFACE ANTIGEN"/>
    <property type="match status" value="1"/>
</dbReference>
<dbReference type="InterPro" id="IPR026906">
    <property type="entry name" value="LRR_5"/>
</dbReference>
<sequence>MTIPDSLQTLGEFAFDNCLMLVPSTVDVSEDNNDDPTSEVVAHLRFQQLLSGNNFLNTDDFRRLLIPFISDDTLMATRAVSKPWLAVADEFISDGVESGAMMVHDWRVFSYEDVYAQNERRKLITRVIFLLNITKVGNYACMYAVNLVVVDIPEGVKRIGAAAFHHCKSLTTLSFPRTLTLIGEAAFRDCPSLENIDLRHTNLAKLSGLAFYNCSELKSITIPDSLQTIGGYAFKNCSKLVPSSINIHDNNAVIADLRSHQHPS</sequence>
<evidence type="ECO:0008006" key="3">
    <source>
        <dbReference type="Google" id="ProtNLM"/>
    </source>
</evidence>
<dbReference type="Gene3D" id="3.80.10.10">
    <property type="entry name" value="Ribonuclease Inhibitor"/>
    <property type="match status" value="1"/>
</dbReference>
<keyword evidence="2" id="KW-1185">Reference proteome</keyword>
<dbReference type="Pfam" id="PF13306">
    <property type="entry name" value="LRR_5"/>
    <property type="match status" value="2"/>
</dbReference>
<name>A0A9W7KYE5_9STRA</name>
<dbReference type="AlphaFoldDB" id="A0A9W7KYE5"/>
<dbReference type="PANTHER" id="PTHR45661:SF3">
    <property type="entry name" value="IG-LIKE DOMAIN-CONTAINING PROTEIN"/>
    <property type="match status" value="1"/>
</dbReference>
<organism evidence="1 2">
    <name type="scientific">Triparma laevis f. longispina</name>
    <dbReference type="NCBI Taxonomy" id="1714387"/>
    <lineage>
        <taxon>Eukaryota</taxon>
        <taxon>Sar</taxon>
        <taxon>Stramenopiles</taxon>
        <taxon>Ochrophyta</taxon>
        <taxon>Bolidophyceae</taxon>
        <taxon>Parmales</taxon>
        <taxon>Triparmaceae</taxon>
        <taxon>Triparma</taxon>
    </lineage>
</organism>
<reference evidence="2" key="1">
    <citation type="journal article" date="2023" name="Commun. Biol.">
        <title>Genome analysis of Parmales, the sister group of diatoms, reveals the evolutionary specialization of diatoms from phago-mixotrophs to photoautotrophs.</title>
        <authorList>
            <person name="Ban H."/>
            <person name="Sato S."/>
            <person name="Yoshikawa S."/>
            <person name="Yamada K."/>
            <person name="Nakamura Y."/>
            <person name="Ichinomiya M."/>
            <person name="Sato N."/>
            <person name="Blanc-Mathieu R."/>
            <person name="Endo H."/>
            <person name="Kuwata A."/>
            <person name="Ogata H."/>
        </authorList>
    </citation>
    <scope>NUCLEOTIDE SEQUENCE [LARGE SCALE GENOMIC DNA]</scope>
    <source>
        <strain evidence="2">NIES 3700</strain>
    </source>
</reference>
<gene>
    <name evidence="1" type="ORF">TrLO_g2066</name>
</gene>
<dbReference type="EMBL" id="BRXW01000241">
    <property type="protein sequence ID" value="GMI15994.1"/>
    <property type="molecule type" value="Genomic_DNA"/>
</dbReference>
<evidence type="ECO:0000313" key="2">
    <source>
        <dbReference type="Proteomes" id="UP001165122"/>
    </source>
</evidence>
<dbReference type="InterPro" id="IPR053139">
    <property type="entry name" value="Surface_bspA-like"/>
</dbReference>
<dbReference type="SUPFAM" id="SSF52058">
    <property type="entry name" value="L domain-like"/>
    <property type="match status" value="1"/>
</dbReference>
<proteinExistence type="predicted"/>
<protein>
    <recommendedName>
        <fullName evidence="3">Leucine-rich repeat domain-containing protein</fullName>
    </recommendedName>
</protein>